<keyword evidence="7 10" id="KW-0802">TPR repeat</keyword>
<dbReference type="InterPro" id="IPR050297">
    <property type="entry name" value="LipidA_mod_glycosyltrf_83"/>
</dbReference>
<dbReference type="PANTHER" id="PTHR33908:SF11">
    <property type="entry name" value="MEMBRANE PROTEIN"/>
    <property type="match status" value="1"/>
</dbReference>
<dbReference type="Pfam" id="PF13231">
    <property type="entry name" value="PMT_2"/>
    <property type="match status" value="1"/>
</dbReference>
<evidence type="ECO:0000256" key="7">
    <source>
        <dbReference type="ARBA" id="ARBA00022803"/>
    </source>
</evidence>
<comment type="subcellular location">
    <subcellularLocation>
        <location evidence="1">Cell membrane</location>
        <topology evidence="1">Multi-pass membrane protein</topology>
    </subcellularLocation>
</comment>
<protein>
    <submittedName>
        <fullName evidence="13">Tetratricopeptide TPR_2 repeat protein</fullName>
    </submittedName>
</protein>
<proteinExistence type="predicted"/>
<feature type="transmembrane region" description="Helical" evidence="11">
    <location>
        <begin position="89"/>
        <end position="106"/>
    </location>
</feature>
<feature type="transmembrane region" description="Helical" evidence="11">
    <location>
        <begin position="179"/>
        <end position="198"/>
    </location>
</feature>
<dbReference type="GO" id="GO:0005886">
    <property type="term" value="C:plasma membrane"/>
    <property type="evidence" value="ECO:0007669"/>
    <property type="project" value="UniProtKB-SubCell"/>
</dbReference>
<feature type="transmembrane region" description="Helical" evidence="11">
    <location>
        <begin position="345"/>
        <end position="365"/>
    </location>
</feature>
<comment type="caution">
    <text evidence="13">The sequence shown here is derived from an EMBL/GenBank/DDBJ whole genome shotgun (WGS) entry which is preliminary data.</text>
</comment>
<dbReference type="AlphaFoldDB" id="F2AZM5"/>
<evidence type="ECO:0000313" key="14">
    <source>
        <dbReference type="Proteomes" id="UP000006222"/>
    </source>
</evidence>
<dbReference type="RefSeq" id="WP_007329085.1">
    <property type="nucleotide sequence ID" value="NZ_AFAR01000264.1"/>
</dbReference>
<dbReference type="EMBL" id="AFAR01000264">
    <property type="protein sequence ID" value="EGF24869.1"/>
    <property type="molecule type" value="Genomic_DNA"/>
</dbReference>
<dbReference type="InterPro" id="IPR019734">
    <property type="entry name" value="TPR_rpt"/>
</dbReference>
<dbReference type="Proteomes" id="UP000006222">
    <property type="component" value="Unassembled WGS sequence"/>
</dbReference>
<dbReference type="InterPro" id="IPR013105">
    <property type="entry name" value="TPR_2"/>
</dbReference>
<keyword evidence="2" id="KW-1003">Cell membrane</keyword>
<dbReference type="InterPro" id="IPR011990">
    <property type="entry name" value="TPR-like_helical_dom_sf"/>
</dbReference>
<evidence type="ECO:0000256" key="8">
    <source>
        <dbReference type="ARBA" id="ARBA00022989"/>
    </source>
</evidence>
<feature type="repeat" description="TPR" evidence="10">
    <location>
        <begin position="459"/>
        <end position="492"/>
    </location>
</feature>
<feature type="transmembrane region" description="Helical" evidence="11">
    <location>
        <begin position="138"/>
        <end position="159"/>
    </location>
</feature>
<gene>
    <name evidence="13" type="ORF">RBWH47_02606</name>
</gene>
<feature type="transmembrane region" description="Helical" evidence="11">
    <location>
        <begin position="320"/>
        <end position="338"/>
    </location>
</feature>
<dbReference type="PATRIC" id="fig|991778.3.peg.5486"/>
<feature type="domain" description="Glycosyltransferase RgtA/B/C/D-like" evidence="12">
    <location>
        <begin position="40"/>
        <end position="191"/>
    </location>
</feature>
<dbReference type="GO" id="GO:0016763">
    <property type="term" value="F:pentosyltransferase activity"/>
    <property type="evidence" value="ECO:0007669"/>
    <property type="project" value="TreeGrafter"/>
</dbReference>
<evidence type="ECO:0000313" key="13">
    <source>
        <dbReference type="EMBL" id="EGF24869.1"/>
    </source>
</evidence>
<evidence type="ECO:0000256" key="3">
    <source>
        <dbReference type="ARBA" id="ARBA00022676"/>
    </source>
</evidence>
<evidence type="ECO:0000256" key="11">
    <source>
        <dbReference type="SAM" id="Phobius"/>
    </source>
</evidence>
<organism evidence="13 14">
    <name type="scientific">Rhodopirellula baltica WH47</name>
    <dbReference type="NCBI Taxonomy" id="991778"/>
    <lineage>
        <taxon>Bacteria</taxon>
        <taxon>Pseudomonadati</taxon>
        <taxon>Planctomycetota</taxon>
        <taxon>Planctomycetia</taxon>
        <taxon>Pirellulales</taxon>
        <taxon>Pirellulaceae</taxon>
        <taxon>Rhodopirellula</taxon>
    </lineage>
</organism>
<evidence type="ECO:0000256" key="4">
    <source>
        <dbReference type="ARBA" id="ARBA00022679"/>
    </source>
</evidence>
<evidence type="ECO:0000256" key="10">
    <source>
        <dbReference type="PROSITE-ProRule" id="PRU00339"/>
    </source>
</evidence>
<evidence type="ECO:0000256" key="6">
    <source>
        <dbReference type="ARBA" id="ARBA00022737"/>
    </source>
</evidence>
<name>F2AZM5_RHOBT</name>
<keyword evidence="8 11" id="KW-1133">Transmembrane helix</keyword>
<dbReference type="SMART" id="SM00028">
    <property type="entry name" value="TPR"/>
    <property type="match status" value="3"/>
</dbReference>
<dbReference type="GO" id="GO:0009103">
    <property type="term" value="P:lipopolysaccharide biosynthetic process"/>
    <property type="evidence" value="ECO:0007669"/>
    <property type="project" value="UniProtKB-ARBA"/>
</dbReference>
<feature type="repeat" description="TPR" evidence="10">
    <location>
        <begin position="493"/>
        <end position="526"/>
    </location>
</feature>
<dbReference type="Pfam" id="PF13181">
    <property type="entry name" value="TPR_8"/>
    <property type="match status" value="1"/>
</dbReference>
<feature type="transmembrane region" description="Helical" evidence="11">
    <location>
        <begin position="112"/>
        <end position="131"/>
    </location>
</feature>
<feature type="transmembrane region" description="Helical" evidence="11">
    <location>
        <begin position="400"/>
        <end position="418"/>
    </location>
</feature>
<keyword evidence="3" id="KW-0328">Glycosyltransferase</keyword>
<evidence type="ECO:0000259" key="12">
    <source>
        <dbReference type="Pfam" id="PF13231"/>
    </source>
</evidence>
<evidence type="ECO:0000256" key="2">
    <source>
        <dbReference type="ARBA" id="ARBA00022475"/>
    </source>
</evidence>
<dbReference type="InterPro" id="IPR038731">
    <property type="entry name" value="RgtA/B/C-like"/>
</dbReference>
<evidence type="ECO:0000256" key="5">
    <source>
        <dbReference type="ARBA" id="ARBA00022692"/>
    </source>
</evidence>
<evidence type="ECO:0000256" key="9">
    <source>
        <dbReference type="ARBA" id="ARBA00023136"/>
    </source>
</evidence>
<dbReference type="PROSITE" id="PS50005">
    <property type="entry name" value="TPR"/>
    <property type="match status" value="2"/>
</dbReference>
<dbReference type="PANTHER" id="PTHR33908">
    <property type="entry name" value="MANNOSYLTRANSFERASE YKCB-RELATED"/>
    <property type="match status" value="1"/>
</dbReference>
<dbReference type="SUPFAM" id="SSF48452">
    <property type="entry name" value="TPR-like"/>
    <property type="match status" value="1"/>
</dbReference>
<keyword evidence="9 11" id="KW-0472">Membrane</keyword>
<keyword evidence="4" id="KW-0808">Transferase</keyword>
<keyword evidence="5 11" id="KW-0812">Transmembrane</keyword>
<keyword evidence="6" id="KW-0677">Repeat</keyword>
<dbReference type="Gene3D" id="1.25.40.10">
    <property type="entry name" value="Tetratricopeptide repeat domain"/>
    <property type="match status" value="1"/>
</dbReference>
<sequence>MLQTFEVPTLIQLLGDAKGYFDWAIRISDGDWYGSETFYQAPLYPYFLAVLIAVFGPSITLIRVVQMLLGVAGVALIGLSGRKLFSEKVGLVSALMLAIYPPAIYYDGIIQKASLATFLLCVLVTACVYLQCEMRRRYAVLAGISLGLLVLTRENSLLWTPLIPLWILFGIGETKWRGWILVACFACGLASIVVPVAARNASLGGEWSPTTFQAGPNFYIGNNLQASGIYVPLVAGHETPMHERADAQRLAEQAVGRELSSREVSQFWMSRAWEETRQAPGRWLQLMVAKTFMVFNRYEVPDVESMYIVREYSFPLQLSRIWHFGILCPLGIWGLIVSRGGWRRLWLHYLLLLSMIAAVVLFFILGRYRNPVAILFVPFAAAGAVDLYQRLREQQWRSIGAAGVVLALSAAFCNITVYEERSLQASCYMNMGIAASKAGDLPTGIRLLKKAIAEFPEMAEGYVNLGRAYMMSQQPGRAAQCFQNALILDPRLVGVHLQLGEAFELSGMRQQAIEQYQRALAFDPNDFRASEALNRLR</sequence>
<feature type="transmembrane region" description="Helical" evidence="11">
    <location>
        <begin position="371"/>
        <end position="388"/>
    </location>
</feature>
<feature type="transmembrane region" description="Helical" evidence="11">
    <location>
        <begin position="46"/>
        <end position="77"/>
    </location>
</feature>
<evidence type="ECO:0000256" key="1">
    <source>
        <dbReference type="ARBA" id="ARBA00004651"/>
    </source>
</evidence>
<reference evidence="13 14" key="1">
    <citation type="journal article" date="2013" name="Mar. Genomics">
        <title>Expression of sulfatases in Rhodopirellula baltica and the diversity of sulfatases in the genus Rhodopirellula.</title>
        <authorList>
            <person name="Wegner C.E."/>
            <person name="Richter-Heitmann T."/>
            <person name="Klindworth A."/>
            <person name="Klockow C."/>
            <person name="Richter M."/>
            <person name="Achstetter T."/>
            <person name="Glockner F.O."/>
            <person name="Harder J."/>
        </authorList>
    </citation>
    <scope>NUCLEOTIDE SEQUENCE [LARGE SCALE GENOMIC DNA]</scope>
    <source>
        <strain evidence="13 14">WH47</strain>
    </source>
</reference>
<accession>F2AZM5</accession>
<dbReference type="Pfam" id="PF07719">
    <property type="entry name" value="TPR_2"/>
    <property type="match status" value="1"/>
</dbReference>